<dbReference type="InterPro" id="IPR001223">
    <property type="entry name" value="Glyco_hydro18_cat"/>
</dbReference>
<dbReference type="EC" id="3.2.1.14" evidence="2"/>
<organism evidence="7 8">
    <name type="scientific">Microbulbifer bruguierae</name>
    <dbReference type="NCBI Taxonomy" id="3029061"/>
    <lineage>
        <taxon>Bacteria</taxon>
        <taxon>Pseudomonadati</taxon>
        <taxon>Pseudomonadota</taxon>
        <taxon>Gammaproteobacteria</taxon>
        <taxon>Cellvibrionales</taxon>
        <taxon>Microbulbiferaceae</taxon>
        <taxon>Microbulbifer</taxon>
    </lineage>
</organism>
<dbReference type="PANTHER" id="PTHR11177">
    <property type="entry name" value="CHITINASE"/>
    <property type="match status" value="1"/>
</dbReference>
<evidence type="ECO:0000256" key="3">
    <source>
        <dbReference type="ARBA" id="ARBA00023024"/>
    </source>
</evidence>
<dbReference type="Pfam" id="PF00704">
    <property type="entry name" value="Glyco_hydro_18"/>
    <property type="match status" value="1"/>
</dbReference>
<reference evidence="7 8" key="1">
    <citation type="submission" date="2023-02" db="EMBL/GenBank/DDBJ databases">
        <title>Description and genomic characterization of Microbulbifer bruguierae sp. nov., isolated from the sediment of mangrove plant Bruguiera sexangula.</title>
        <authorList>
            <person name="Long M."/>
        </authorList>
    </citation>
    <scope>NUCLEOTIDE SEQUENCE [LARGE SCALE GENOMIC DNA]</scope>
    <source>
        <strain evidence="7 8">H12</strain>
    </source>
</reference>
<evidence type="ECO:0000313" key="8">
    <source>
        <dbReference type="Proteomes" id="UP001236500"/>
    </source>
</evidence>
<dbReference type="EMBL" id="CP118605">
    <property type="protein sequence ID" value="WGL17570.1"/>
    <property type="molecule type" value="Genomic_DNA"/>
</dbReference>
<dbReference type="CDD" id="cd06548">
    <property type="entry name" value="GH18_chitinase"/>
    <property type="match status" value="1"/>
</dbReference>
<keyword evidence="5" id="KW-0732">Signal</keyword>
<comment type="catalytic activity">
    <reaction evidence="1">
        <text>Random endo-hydrolysis of N-acetyl-beta-D-glucosaminide (1-&gt;4)-beta-linkages in chitin and chitodextrins.</text>
        <dbReference type="EC" id="3.2.1.14"/>
    </reaction>
</comment>
<evidence type="ECO:0000259" key="6">
    <source>
        <dbReference type="PROSITE" id="PS51910"/>
    </source>
</evidence>
<dbReference type="InterPro" id="IPR017853">
    <property type="entry name" value="GH"/>
</dbReference>
<evidence type="ECO:0000256" key="1">
    <source>
        <dbReference type="ARBA" id="ARBA00000822"/>
    </source>
</evidence>
<feature type="chain" id="PRO_5045387399" description="chitinase" evidence="5">
    <location>
        <begin position="21"/>
        <end position="388"/>
    </location>
</feature>
<keyword evidence="8" id="KW-1185">Reference proteome</keyword>
<dbReference type="InterPro" id="IPR011583">
    <property type="entry name" value="Chitinase_II/V-like_cat"/>
</dbReference>
<dbReference type="Gene3D" id="3.10.50.10">
    <property type="match status" value="1"/>
</dbReference>
<keyword evidence="3" id="KW-0146">Chitin degradation</keyword>
<dbReference type="SUPFAM" id="SSF51445">
    <property type="entry name" value="(Trans)glycosidases"/>
    <property type="match status" value="1"/>
</dbReference>
<evidence type="ECO:0000256" key="5">
    <source>
        <dbReference type="SAM" id="SignalP"/>
    </source>
</evidence>
<feature type="domain" description="GH18" evidence="6">
    <location>
        <begin position="46"/>
        <end position="388"/>
    </location>
</feature>
<dbReference type="GO" id="GO:0016787">
    <property type="term" value="F:hydrolase activity"/>
    <property type="evidence" value="ECO:0007669"/>
    <property type="project" value="UniProtKB-KW"/>
</dbReference>
<dbReference type="Proteomes" id="UP001236500">
    <property type="component" value="Chromosome"/>
</dbReference>
<evidence type="ECO:0000313" key="7">
    <source>
        <dbReference type="EMBL" id="WGL17570.1"/>
    </source>
</evidence>
<evidence type="ECO:0000256" key="2">
    <source>
        <dbReference type="ARBA" id="ARBA00012729"/>
    </source>
</evidence>
<name>A0ABY8NGJ4_9GAMM</name>
<gene>
    <name evidence="7" type="ORF">PVT68_04580</name>
</gene>
<dbReference type="SUPFAM" id="SSF54556">
    <property type="entry name" value="Chitinase insertion domain"/>
    <property type="match status" value="1"/>
</dbReference>
<dbReference type="InterPro" id="IPR029070">
    <property type="entry name" value="Chitinase_insertion_sf"/>
</dbReference>
<dbReference type="Gene3D" id="3.20.20.80">
    <property type="entry name" value="Glycosidases"/>
    <property type="match status" value="1"/>
</dbReference>
<keyword evidence="4" id="KW-0119">Carbohydrate metabolism</keyword>
<dbReference type="SMART" id="SM00636">
    <property type="entry name" value="Glyco_18"/>
    <property type="match status" value="1"/>
</dbReference>
<sequence length="388" mass="42840">MRFLRICSVLGLVTSLVACGAGMEESETVKGPESISVAPSISPAELAVLGYYTGDGTDLARYDFNKLTHVIYSFVYLDGNQLSFARDDRANGQKGKQAYARLLALKEQYPHLKVLLALGGWGGCETCSEVFSSNENRVAFARSVRQTLKELGGDGIDLDWEYPAIEGHPGHPYKVEDRAHFTALVKTLRETLGENYLLSVAAGGFDEFLQKSLDWQAITPLVNNINLMSYDLVNGFSTVTGHHTPIYSTASQKQSTDNAVRFLVEAGVPAKKIVIGAAFYSRVWDSVGPENAGRYQSGNHVPGLRYAELEQGYTADLGYQVSWDDEAQAAFAYNAEQQRYATFDNPHSLTLKTRYAKEHQLGGIMFWELPGDTDDGTLVRAIYEEKSR</sequence>
<keyword evidence="7" id="KW-0378">Hydrolase</keyword>
<accession>A0ABY8NGJ4</accession>
<dbReference type="RefSeq" id="WP_280321448.1">
    <property type="nucleotide sequence ID" value="NZ_CP118605.1"/>
</dbReference>
<protein>
    <recommendedName>
        <fullName evidence="2">chitinase</fullName>
        <ecNumber evidence="2">3.2.1.14</ecNumber>
    </recommendedName>
</protein>
<dbReference type="PROSITE" id="PS51910">
    <property type="entry name" value="GH18_2"/>
    <property type="match status" value="1"/>
</dbReference>
<evidence type="ECO:0000256" key="4">
    <source>
        <dbReference type="ARBA" id="ARBA00023326"/>
    </source>
</evidence>
<dbReference type="PROSITE" id="PS51257">
    <property type="entry name" value="PROKAR_LIPOPROTEIN"/>
    <property type="match status" value="1"/>
</dbReference>
<dbReference type="PANTHER" id="PTHR11177:SF317">
    <property type="entry name" value="CHITINASE 12-RELATED"/>
    <property type="match status" value="1"/>
</dbReference>
<dbReference type="InterPro" id="IPR050314">
    <property type="entry name" value="Glycosyl_Hydrlase_18"/>
</dbReference>
<proteinExistence type="predicted"/>
<keyword evidence="4" id="KW-0624">Polysaccharide degradation</keyword>
<feature type="signal peptide" evidence="5">
    <location>
        <begin position="1"/>
        <end position="20"/>
    </location>
</feature>